<dbReference type="EMBL" id="NGFP01000001">
    <property type="protein sequence ID" value="OUD00105.1"/>
    <property type="molecule type" value="Genomic_DNA"/>
</dbReference>
<dbReference type="CDD" id="cd09727">
    <property type="entry name" value="Cas6_I-E"/>
    <property type="match status" value="1"/>
</dbReference>
<dbReference type="NCBIfam" id="TIGR01907">
    <property type="entry name" value="casE_Cse3"/>
    <property type="match status" value="1"/>
</dbReference>
<comment type="caution">
    <text evidence="1">The sequence shown here is derived from an EMBL/GenBank/DDBJ whole genome shotgun (WGS) entry which is preliminary data.</text>
</comment>
<dbReference type="Proteomes" id="UP000194761">
    <property type="component" value="Unassembled WGS sequence"/>
</dbReference>
<evidence type="ECO:0000313" key="1">
    <source>
        <dbReference type="EMBL" id="OUD00105.1"/>
    </source>
</evidence>
<protein>
    <submittedName>
        <fullName evidence="1">Type I-E CRISPR-associated protein Cas6/Cse3/CasE</fullName>
    </submittedName>
</protein>
<gene>
    <name evidence="1" type="ORF">CA984_00245</name>
</gene>
<dbReference type="Gene3D" id="3.30.70.1200">
    <property type="entry name" value="Crispr-associated protein, domain 1"/>
    <property type="match status" value="1"/>
</dbReference>
<dbReference type="InterPro" id="IPR010179">
    <property type="entry name" value="CRISPR-assoc_prot_Cse3"/>
</dbReference>
<accession>A0A243RY24</accession>
<name>A0A243RY24_9ACTN</name>
<dbReference type="SUPFAM" id="SSF117987">
    <property type="entry name" value="CRISPR-associated protein"/>
    <property type="match status" value="2"/>
</dbReference>
<dbReference type="SMART" id="SM01101">
    <property type="entry name" value="CRISPR_assoc"/>
    <property type="match status" value="1"/>
</dbReference>
<dbReference type="AlphaFoldDB" id="A0A243RY24"/>
<organism evidence="1 2">
    <name type="scientific">Streptosporangium minutum</name>
    <dbReference type="NCBI Taxonomy" id="569862"/>
    <lineage>
        <taxon>Bacteria</taxon>
        <taxon>Bacillati</taxon>
        <taxon>Actinomycetota</taxon>
        <taxon>Actinomycetes</taxon>
        <taxon>Streptosporangiales</taxon>
        <taxon>Streptosporangiaceae</taxon>
        <taxon>Streptosporangium</taxon>
    </lineage>
</organism>
<dbReference type="Gene3D" id="3.30.70.1210">
    <property type="entry name" value="Crispr-associated protein, domain 2"/>
    <property type="match status" value="1"/>
</dbReference>
<keyword evidence="2" id="KW-1185">Reference proteome</keyword>
<sequence length="227" mass="24733">MQVRGRLLGPPHRLYRGGVVTAWLVRILPDLRRQDVNNDLADPDRLHKRMMLLVPDEMGEEARAQAGVLFRVEDTRNGLQLLVQSSMKPDLSRLPDGYGEIALRELDGLLSRLTMGVSVHYRIDANPSKRLGKNAGPKTGKIQALRGAAAEEWWVARAAANGLAVSTVSSQSQKDIRAKGSVRHAVVRFDGSAVVTDPEAVRMAVLQGIGRGKAYGCGLLSLALAQR</sequence>
<dbReference type="Pfam" id="PF08798">
    <property type="entry name" value="CRISPR_assoc"/>
    <property type="match status" value="1"/>
</dbReference>
<reference evidence="1 2" key="1">
    <citation type="submission" date="2017-05" db="EMBL/GenBank/DDBJ databases">
        <title>Biotechnological potential of actinobacteria isolated from South African environments.</title>
        <authorList>
            <person name="Le Roes-Hill M."/>
            <person name="Prins A."/>
            <person name="Durrell K.A."/>
        </authorList>
    </citation>
    <scope>NUCLEOTIDE SEQUENCE [LARGE SCALE GENOMIC DNA]</scope>
    <source>
        <strain evidence="1">M26</strain>
    </source>
</reference>
<evidence type="ECO:0000313" key="2">
    <source>
        <dbReference type="Proteomes" id="UP000194761"/>
    </source>
</evidence>
<proteinExistence type="predicted"/>